<sequence>VLSGKYRGKAYDDSPASLPGVLQLWRFDQGGAEIAFHTGGSSAQGLTSAFRQFEDKVQLPIYIEIVDGAGGAVAAGAVAQKGMAVSMLSSGDWLRFTVDVSSDAVLIPTWQIATVPPAGTRSVNIRTKIVVDSGSEAKPCQLQGAGGLDLTTPGSAALASYVGGAITLAQGQKQVLTICMQDVTNFKIASITFNEVKTSVI</sequence>
<comment type="caution">
    <text evidence="1">The sequence shown here is derived from an EMBL/GenBank/DDBJ whole genome shotgun (WGS) entry which is preliminary data.</text>
</comment>
<accession>A0A835YJ99</accession>
<proteinExistence type="predicted"/>
<evidence type="ECO:0000313" key="1">
    <source>
        <dbReference type="EMBL" id="KAG5175596.1"/>
    </source>
</evidence>
<feature type="non-terminal residue" evidence="1">
    <location>
        <position position="1"/>
    </location>
</feature>
<reference evidence="1" key="1">
    <citation type="submission" date="2021-02" db="EMBL/GenBank/DDBJ databases">
        <title>First Annotated Genome of the Yellow-green Alga Tribonema minus.</title>
        <authorList>
            <person name="Mahan K.M."/>
        </authorList>
    </citation>
    <scope>NUCLEOTIDE SEQUENCE</scope>
    <source>
        <strain evidence="1">UTEX B ZZ1240</strain>
    </source>
</reference>
<feature type="non-terminal residue" evidence="1">
    <location>
        <position position="201"/>
    </location>
</feature>
<dbReference type="Proteomes" id="UP000664859">
    <property type="component" value="Unassembled WGS sequence"/>
</dbReference>
<protein>
    <submittedName>
        <fullName evidence="1">Uncharacterized protein</fullName>
    </submittedName>
</protein>
<dbReference type="AlphaFoldDB" id="A0A835YJ99"/>
<dbReference type="Gene3D" id="2.60.120.260">
    <property type="entry name" value="Galactose-binding domain-like"/>
    <property type="match status" value="1"/>
</dbReference>
<dbReference type="EMBL" id="JAFCMP010000547">
    <property type="protein sequence ID" value="KAG5175596.1"/>
    <property type="molecule type" value="Genomic_DNA"/>
</dbReference>
<name>A0A835YJ99_9STRA</name>
<keyword evidence="2" id="KW-1185">Reference proteome</keyword>
<evidence type="ECO:0000313" key="2">
    <source>
        <dbReference type="Proteomes" id="UP000664859"/>
    </source>
</evidence>
<organism evidence="1 2">
    <name type="scientific">Tribonema minus</name>
    <dbReference type="NCBI Taxonomy" id="303371"/>
    <lineage>
        <taxon>Eukaryota</taxon>
        <taxon>Sar</taxon>
        <taxon>Stramenopiles</taxon>
        <taxon>Ochrophyta</taxon>
        <taxon>PX clade</taxon>
        <taxon>Xanthophyceae</taxon>
        <taxon>Tribonematales</taxon>
        <taxon>Tribonemataceae</taxon>
        <taxon>Tribonema</taxon>
    </lineage>
</organism>
<gene>
    <name evidence="1" type="ORF">JKP88DRAFT_143971</name>
</gene>